<evidence type="ECO:0000313" key="4">
    <source>
        <dbReference type="EMBL" id="GBU05839.1"/>
    </source>
</evidence>
<name>A0ABQ0QZH5_9FIRM</name>
<evidence type="ECO:0000256" key="1">
    <source>
        <dbReference type="ARBA" id="ARBA00023125"/>
    </source>
</evidence>
<dbReference type="InterPro" id="IPR036388">
    <property type="entry name" value="WH-like_DNA-bd_sf"/>
</dbReference>
<dbReference type="Proteomes" id="UP000702954">
    <property type="component" value="Unassembled WGS sequence"/>
</dbReference>
<organism evidence="4 5">
    <name type="scientific">Faecalimonas umbilicata</name>
    <dbReference type="NCBI Taxonomy" id="1912855"/>
    <lineage>
        <taxon>Bacteria</taxon>
        <taxon>Bacillati</taxon>
        <taxon>Bacillota</taxon>
        <taxon>Clostridia</taxon>
        <taxon>Lachnospirales</taxon>
        <taxon>Lachnospiraceae</taxon>
        <taxon>Faecalimonas</taxon>
    </lineage>
</organism>
<dbReference type="InterPro" id="IPR001867">
    <property type="entry name" value="OmpR/PhoB-type_DNA-bd"/>
</dbReference>
<evidence type="ECO:0000313" key="5">
    <source>
        <dbReference type="Proteomes" id="UP000702954"/>
    </source>
</evidence>
<comment type="caution">
    <text evidence="4">The sequence shown here is derived from an EMBL/GenBank/DDBJ whole genome shotgun (WGS) entry which is preliminary data.</text>
</comment>
<reference evidence="4 5" key="1">
    <citation type="journal article" date="2018" name="Int. J. Syst. Evol. Microbiol.">
        <title>Draft Genome Sequence of Faecalimonas umbilicata JCM 30896T, an Acetate-Producing Bacterium Isolated from Human Feces.</title>
        <authorList>
            <person name="Sakamoto M."/>
            <person name="Ikeyama N."/>
            <person name="Yuki M."/>
            <person name="Ohkuma M."/>
        </authorList>
    </citation>
    <scope>NUCLEOTIDE SEQUENCE [LARGE SCALE GENOMIC DNA]</scope>
    <source>
        <strain evidence="4 5">EGH7</strain>
    </source>
</reference>
<dbReference type="RefSeq" id="WP_165851607.1">
    <property type="nucleotide sequence ID" value="NZ_BHEO01000008.1"/>
</dbReference>
<keyword evidence="1 2" id="KW-0238">DNA-binding</keyword>
<dbReference type="SUPFAM" id="SSF46894">
    <property type="entry name" value="C-terminal effector domain of the bipartite response regulators"/>
    <property type="match status" value="1"/>
</dbReference>
<proteinExistence type="predicted"/>
<dbReference type="CDD" id="cd00383">
    <property type="entry name" value="trans_reg_C"/>
    <property type="match status" value="1"/>
</dbReference>
<feature type="domain" description="OmpR/PhoB-type" evidence="3">
    <location>
        <begin position="1"/>
        <end position="89"/>
    </location>
</feature>
<gene>
    <name evidence="4" type="ORF">FAEUMB_23800</name>
</gene>
<protein>
    <recommendedName>
        <fullName evidence="3">OmpR/PhoB-type domain-containing protein</fullName>
    </recommendedName>
</protein>
<dbReference type="InterPro" id="IPR016032">
    <property type="entry name" value="Sig_transdc_resp-reg_C-effctor"/>
</dbReference>
<accession>A0ABQ0QZH5</accession>
<sequence>MKCRKVQIASRQIALRRKEFDILALLAEHPGWVYTKEQIYQSIWCEEVPVDVDNAVTCQMKQLRKKLGENPKGTPYIENVWGVGYKFSHGMNERSGTG</sequence>
<evidence type="ECO:0000256" key="2">
    <source>
        <dbReference type="PROSITE-ProRule" id="PRU01091"/>
    </source>
</evidence>
<keyword evidence="5" id="KW-1185">Reference proteome</keyword>
<dbReference type="PROSITE" id="PS51755">
    <property type="entry name" value="OMPR_PHOB"/>
    <property type="match status" value="1"/>
</dbReference>
<evidence type="ECO:0000259" key="3">
    <source>
        <dbReference type="PROSITE" id="PS51755"/>
    </source>
</evidence>
<feature type="DNA-binding region" description="OmpR/PhoB-type" evidence="2">
    <location>
        <begin position="1"/>
        <end position="89"/>
    </location>
</feature>
<dbReference type="SMART" id="SM00862">
    <property type="entry name" value="Trans_reg_C"/>
    <property type="match status" value="1"/>
</dbReference>
<dbReference type="EMBL" id="BHEO01000008">
    <property type="protein sequence ID" value="GBU05839.1"/>
    <property type="molecule type" value="Genomic_DNA"/>
</dbReference>
<dbReference type="Gene3D" id="1.10.10.10">
    <property type="entry name" value="Winged helix-like DNA-binding domain superfamily/Winged helix DNA-binding domain"/>
    <property type="match status" value="1"/>
</dbReference>
<dbReference type="Pfam" id="PF00486">
    <property type="entry name" value="Trans_reg_C"/>
    <property type="match status" value="1"/>
</dbReference>